<accession>A0AAV6Y3M6</accession>
<organism evidence="2 3">
    <name type="scientific">Buddleja alternifolia</name>
    <dbReference type="NCBI Taxonomy" id="168488"/>
    <lineage>
        <taxon>Eukaryota</taxon>
        <taxon>Viridiplantae</taxon>
        <taxon>Streptophyta</taxon>
        <taxon>Embryophyta</taxon>
        <taxon>Tracheophyta</taxon>
        <taxon>Spermatophyta</taxon>
        <taxon>Magnoliopsida</taxon>
        <taxon>eudicotyledons</taxon>
        <taxon>Gunneridae</taxon>
        <taxon>Pentapetalae</taxon>
        <taxon>asterids</taxon>
        <taxon>lamiids</taxon>
        <taxon>Lamiales</taxon>
        <taxon>Scrophulariaceae</taxon>
        <taxon>Buddlejeae</taxon>
        <taxon>Buddleja</taxon>
    </lineage>
</organism>
<keyword evidence="3" id="KW-1185">Reference proteome</keyword>
<dbReference type="Proteomes" id="UP000826271">
    <property type="component" value="Unassembled WGS sequence"/>
</dbReference>
<dbReference type="AlphaFoldDB" id="A0AAV6Y3M6"/>
<dbReference type="SUPFAM" id="SSF56672">
    <property type="entry name" value="DNA/RNA polymerases"/>
    <property type="match status" value="1"/>
</dbReference>
<gene>
    <name evidence="2" type="ORF">BUALT_Bualt03G0193600</name>
</gene>
<dbReference type="CDD" id="cd01650">
    <property type="entry name" value="RT_nLTR_like"/>
    <property type="match status" value="1"/>
</dbReference>
<dbReference type="EMBL" id="WHWC01000003">
    <property type="protein sequence ID" value="KAG8386867.1"/>
    <property type="molecule type" value="Genomic_DNA"/>
</dbReference>
<dbReference type="InterPro" id="IPR000477">
    <property type="entry name" value="RT_dom"/>
</dbReference>
<evidence type="ECO:0000313" key="2">
    <source>
        <dbReference type="EMBL" id="KAG8386867.1"/>
    </source>
</evidence>
<dbReference type="InterPro" id="IPR043502">
    <property type="entry name" value="DNA/RNA_pol_sf"/>
</dbReference>
<evidence type="ECO:0000259" key="1">
    <source>
        <dbReference type="Pfam" id="PF00078"/>
    </source>
</evidence>
<name>A0AAV6Y3M6_9LAMI</name>
<feature type="domain" description="Reverse transcriptase" evidence="1">
    <location>
        <begin position="4"/>
        <end position="190"/>
    </location>
</feature>
<protein>
    <recommendedName>
        <fullName evidence="1">Reverse transcriptase domain-containing protein</fullName>
    </recommendedName>
</protein>
<dbReference type="PANTHER" id="PTHR19446">
    <property type="entry name" value="REVERSE TRANSCRIPTASES"/>
    <property type="match status" value="1"/>
</dbReference>
<proteinExistence type="predicted"/>
<sequence length="199" mass="22763">MIANFRPISLCNVSYKIITKAPSSRLRNMMKELISPFQSNFIPGRGTLDNILVLQELIHSIKKLKSKKGSMVLKIYLEKVYDRVNWGFLKHTLEFFNFPPRITRLIIECVSSSCPRILWNGEPLKHIHPTCDLRQGDPLSPYLFVLCMERLAYMIEEETGNGGWKPTALCRKGPRISHLLFADDLILTSNCEVVSGRAI</sequence>
<evidence type="ECO:0000313" key="3">
    <source>
        <dbReference type="Proteomes" id="UP000826271"/>
    </source>
</evidence>
<comment type="caution">
    <text evidence="2">The sequence shown here is derived from an EMBL/GenBank/DDBJ whole genome shotgun (WGS) entry which is preliminary data.</text>
</comment>
<reference evidence="2" key="1">
    <citation type="submission" date="2019-10" db="EMBL/GenBank/DDBJ databases">
        <authorList>
            <person name="Zhang R."/>
            <person name="Pan Y."/>
            <person name="Wang J."/>
            <person name="Ma R."/>
            <person name="Yu S."/>
        </authorList>
    </citation>
    <scope>NUCLEOTIDE SEQUENCE</scope>
    <source>
        <strain evidence="2">LA-IB0</strain>
        <tissue evidence="2">Leaf</tissue>
    </source>
</reference>
<dbReference type="Pfam" id="PF00078">
    <property type="entry name" value="RVT_1"/>
    <property type="match status" value="1"/>
</dbReference>